<dbReference type="AlphaFoldDB" id="Q97CZ0"/>
<dbReference type="Pfam" id="PF14433">
    <property type="entry name" value="SUKH-3"/>
    <property type="match status" value="1"/>
</dbReference>
<evidence type="ECO:0000313" key="2">
    <source>
        <dbReference type="Proteomes" id="UP000000814"/>
    </source>
</evidence>
<dbReference type="InterPro" id="IPR025850">
    <property type="entry name" value="SUKH-3"/>
</dbReference>
<dbReference type="EMBL" id="AE001437">
    <property type="protein sequence ID" value="AAK81620.1"/>
    <property type="molecule type" value="Genomic_DNA"/>
</dbReference>
<protein>
    <recommendedName>
        <fullName evidence="3">SUKH-3 immunity protein</fullName>
    </recommendedName>
</protein>
<dbReference type="GeneID" id="45000195"/>
<dbReference type="Proteomes" id="UP000000814">
    <property type="component" value="Chromosome"/>
</dbReference>
<dbReference type="PIR" id="A97354">
    <property type="entry name" value="A97354"/>
</dbReference>
<organism evidence="1 2">
    <name type="scientific">Clostridium acetobutylicum (strain ATCC 824 / DSM 792 / JCM 1419 / IAM 19013 / LMG 5710 / NBRC 13948 / NRRL B-527 / VKM B-1787 / 2291 / W)</name>
    <dbReference type="NCBI Taxonomy" id="272562"/>
    <lineage>
        <taxon>Bacteria</taxon>
        <taxon>Bacillati</taxon>
        <taxon>Bacillota</taxon>
        <taxon>Clostridia</taxon>
        <taxon>Eubacteriales</taxon>
        <taxon>Clostridiaceae</taxon>
        <taxon>Clostridium</taxon>
    </lineage>
</organism>
<dbReference type="KEGG" id="cac:CA_C3700"/>
<gene>
    <name evidence="1" type="ordered locus">CA_C3700</name>
</gene>
<dbReference type="OrthoDB" id="1918995at2"/>
<dbReference type="PATRIC" id="fig|272562.8.peg.3888"/>
<proteinExistence type="predicted"/>
<dbReference type="HOGENOM" id="CLU_137249_1_0_9"/>
<sequence>MKEKTIEILKKSGWHPNRKIDITDLVVYYEKRGFEIFPEAKKFLEEFGMIDVYCPINPRIPEEDIKKYHFNRYDLYTTNMIKSLNGMLSRDCISEYEEEYVEEKLVVVGSLNGNQYLMISESGKMFTEHGFFGNNAEEFWDRILNYDIVTNWMQWDGFI</sequence>
<evidence type="ECO:0000313" key="1">
    <source>
        <dbReference type="EMBL" id="AAK81620.1"/>
    </source>
</evidence>
<evidence type="ECO:0008006" key="3">
    <source>
        <dbReference type="Google" id="ProtNLM"/>
    </source>
</evidence>
<accession>Q97CZ0</accession>
<dbReference type="RefSeq" id="WP_010966960.1">
    <property type="nucleotide sequence ID" value="NC_003030.1"/>
</dbReference>
<keyword evidence="2" id="KW-1185">Reference proteome</keyword>
<dbReference type="STRING" id="272562.CA_C3700"/>
<name>Q97CZ0_CLOAB</name>
<reference evidence="1 2" key="1">
    <citation type="journal article" date="2001" name="J. Bacteriol.">
        <title>Genome sequence and comparative analysis of the solvent-producing bacterium Clostridium acetobutylicum.</title>
        <authorList>
            <person name="Nolling J."/>
            <person name="Breton G."/>
            <person name="Omelchenko M.V."/>
            <person name="Makarova K.S."/>
            <person name="Zeng Q."/>
            <person name="Gibson R."/>
            <person name="Lee H.M."/>
            <person name="Dubois J."/>
            <person name="Qiu D."/>
            <person name="Hitti J."/>
            <person name="Wolf Y.I."/>
            <person name="Tatusov R.L."/>
            <person name="Sabathe F."/>
            <person name="Doucette-Stamm L."/>
            <person name="Soucaille P."/>
            <person name="Daly M.J."/>
            <person name="Bennett G.N."/>
            <person name="Koonin E.V."/>
            <person name="Smith D.R."/>
        </authorList>
    </citation>
    <scope>NUCLEOTIDE SEQUENCE [LARGE SCALE GENOMIC DNA]</scope>
    <source>
        <strain evidence="2">ATCC 824 / DSM 792 / JCM 1419 / LMG 5710 / VKM B-1787</strain>
    </source>
</reference>